<organism evidence="2 3">
    <name type="scientific">Bicyclus anynana</name>
    <name type="common">Squinting bush brown butterfly</name>
    <dbReference type="NCBI Taxonomy" id="110368"/>
    <lineage>
        <taxon>Eukaryota</taxon>
        <taxon>Metazoa</taxon>
        <taxon>Ecdysozoa</taxon>
        <taxon>Arthropoda</taxon>
        <taxon>Hexapoda</taxon>
        <taxon>Insecta</taxon>
        <taxon>Pterygota</taxon>
        <taxon>Neoptera</taxon>
        <taxon>Endopterygota</taxon>
        <taxon>Lepidoptera</taxon>
        <taxon>Glossata</taxon>
        <taxon>Ditrysia</taxon>
        <taxon>Papilionoidea</taxon>
        <taxon>Nymphalidae</taxon>
        <taxon>Satyrinae</taxon>
        <taxon>Satyrini</taxon>
        <taxon>Mycalesina</taxon>
        <taxon>Bicyclus</taxon>
    </lineage>
</organism>
<dbReference type="Proteomes" id="UP001652582">
    <property type="component" value="Chromosome 18"/>
</dbReference>
<evidence type="ECO:0000256" key="1">
    <source>
        <dbReference type="SAM" id="SignalP"/>
    </source>
</evidence>
<feature type="chain" id="PRO_5045431668" evidence="1">
    <location>
        <begin position="19"/>
        <end position="145"/>
    </location>
</feature>
<proteinExistence type="predicted"/>
<feature type="signal peptide" evidence="1">
    <location>
        <begin position="1"/>
        <end position="18"/>
    </location>
</feature>
<dbReference type="AlphaFoldDB" id="A0A6J1NMG6"/>
<accession>A0A6J1NMG6</accession>
<evidence type="ECO:0000313" key="3">
    <source>
        <dbReference type="RefSeq" id="XP_023946128.2"/>
    </source>
</evidence>
<keyword evidence="1" id="KW-0732">Signal</keyword>
<reference evidence="3" key="1">
    <citation type="submission" date="2025-08" db="UniProtKB">
        <authorList>
            <consortium name="RefSeq"/>
        </authorList>
    </citation>
    <scope>IDENTIFICATION</scope>
</reference>
<dbReference type="KEGG" id="bany:112051639"/>
<keyword evidence="2" id="KW-1185">Reference proteome</keyword>
<dbReference type="RefSeq" id="XP_023946128.2">
    <property type="nucleotide sequence ID" value="XM_024090360.2"/>
</dbReference>
<gene>
    <name evidence="3" type="primary">LOC112051639</name>
</gene>
<sequence>MIRSILLLTAILIISSKATPIERNTLRFLGFPDEAENYETKQQSYGSFQKNFNDFRRFSRKPPVTMDEALGFNNGSYQNTEGTVKISPTKSDSKKPTIIDEFFSGKQSKRSMKLQELYEKFIELGMKYVEIMLIFEPHQPKEKAF</sequence>
<name>A0A6J1NMG6_BICAN</name>
<evidence type="ECO:0000313" key="2">
    <source>
        <dbReference type="Proteomes" id="UP001652582"/>
    </source>
</evidence>
<dbReference type="GeneID" id="112051639"/>
<protein>
    <submittedName>
        <fullName evidence="3">Uncharacterized protein LOC112051639</fullName>
    </submittedName>
</protein>